<dbReference type="AlphaFoldDB" id="A0AAV5V9L1"/>
<keyword evidence="2" id="KW-0472">Membrane</keyword>
<evidence type="ECO:0000313" key="4">
    <source>
        <dbReference type="Proteomes" id="UP001432322"/>
    </source>
</evidence>
<evidence type="ECO:0000313" key="3">
    <source>
        <dbReference type="EMBL" id="GMT14948.1"/>
    </source>
</evidence>
<protein>
    <submittedName>
        <fullName evidence="3">Uncharacterized protein</fullName>
    </submittedName>
</protein>
<organism evidence="3 4">
    <name type="scientific">Pristionchus fissidentatus</name>
    <dbReference type="NCBI Taxonomy" id="1538716"/>
    <lineage>
        <taxon>Eukaryota</taxon>
        <taxon>Metazoa</taxon>
        <taxon>Ecdysozoa</taxon>
        <taxon>Nematoda</taxon>
        <taxon>Chromadorea</taxon>
        <taxon>Rhabditida</taxon>
        <taxon>Rhabditina</taxon>
        <taxon>Diplogasteromorpha</taxon>
        <taxon>Diplogasteroidea</taxon>
        <taxon>Neodiplogasteridae</taxon>
        <taxon>Pristionchus</taxon>
    </lineage>
</organism>
<proteinExistence type="predicted"/>
<feature type="transmembrane region" description="Helical" evidence="2">
    <location>
        <begin position="227"/>
        <end position="256"/>
    </location>
</feature>
<feature type="non-terminal residue" evidence="3">
    <location>
        <position position="270"/>
    </location>
</feature>
<sequence>VSIHLWFLRYAFLIQEILRVNTINQLELRVRERIHLRITALSSCPRVELFVGSGREGKELSRLTFFLNNQGLDRVDVDSPDVIPPPPNPFYRHECDFTSTVSLNTSMEVMRKEELVISTDKSQRFTRPRSPDTDAISLLVPQFRSCCVVKFSMELESETGRTMNMTQSPMPPSLPTRTTPRPRRDSESIEAWNRRSTKGISPEQEISTTESIKPTPSSWTSGVNEGWITTFLVFTVVICSLMLIFVVFGLTLFVCLQTPPKRAKTLYALS</sequence>
<accession>A0AAV5V9L1</accession>
<evidence type="ECO:0000256" key="2">
    <source>
        <dbReference type="SAM" id="Phobius"/>
    </source>
</evidence>
<feature type="non-terminal residue" evidence="3">
    <location>
        <position position="1"/>
    </location>
</feature>
<name>A0AAV5V9L1_9BILA</name>
<gene>
    <name evidence="3" type="ORF">PFISCL1PPCAC_6245</name>
</gene>
<feature type="region of interest" description="Disordered" evidence="1">
    <location>
        <begin position="159"/>
        <end position="220"/>
    </location>
</feature>
<keyword evidence="2" id="KW-0812">Transmembrane</keyword>
<reference evidence="3" key="1">
    <citation type="submission" date="2023-10" db="EMBL/GenBank/DDBJ databases">
        <title>Genome assembly of Pristionchus species.</title>
        <authorList>
            <person name="Yoshida K."/>
            <person name="Sommer R.J."/>
        </authorList>
    </citation>
    <scope>NUCLEOTIDE SEQUENCE</scope>
    <source>
        <strain evidence="3">RS5133</strain>
    </source>
</reference>
<feature type="compositionally biased region" description="Polar residues" evidence="1">
    <location>
        <begin position="204"/>
        <end position="220"/>
    </location>
</feature>
<dbReference type="EMBL" id="BTSY01000002">
    <property type="protein sequence ID" value="GMT14948.1"/>
    <property type="molecule type" value="Genomic_DNA"/>
</dbReference>
<evidence type="ECO:0000256" key="1">
    <source>
        <dbReference type="SAM" id="MobiDB-lite"/>
    </source>
</evidence>
<keyword evidence="2" id="KW-1133">Transmembrane helix</keyword>
<comment type="caution">
    <text evidence="3">The sequence shown here is derived from an EMBL/GenBank/DDBJ whole genome shotgun (WGS) entry which is preliminary data.</text>
</comment>
<keyword evidence="4" id="KW-1185">Reference proteome</keyword>
<dbReference type="Proteomes" id="UP001432322">
    <property type="component" value="Unassembled WGS sequence"/>
</dbReference>